<dbReference type="EMBL" id="JAGRQC010000001">
    <property type="protein sequence ID" value="MBR0551275.1"/>
    <property type="molecule type" value="Genomic_DNA"/>
</dbReference>
<comment type="caution">
    <text evidence="1">The sequence shown here is derived from an EMBL/GenBank/DDBJ whole genome shotgun (WGS) entry which is preliminary data.</text>
</comment>
<proteinExistence type="predicted"/>
<keyword evidence="2" id="KW-1185">Reference proteome</keyword>
<accession>A0A8T4IE62</accession>
<name>A0A8T4IE62_9SPHN</name>
<dbReference type="Proteomes" id="UP000676996">
    <property type="component" value="Unassembled WGS sequence"/>
</dbReference>
<dbReference type="AlphaFoldDB" id="A0A8T4IE62"/>
<dbReference type="RefSeq" id="WP_284052558.1">
    <property type="nucleotide sequence ID" value="NZ_JAGRQC010000001.1"/>
</dbReference>
<organism evidence="1 2">
    <name type="scientific">Stakelama marina</name>
    <dbReference type="NCBI Taxonomy" id="2826939"/>
    <lineage>
        <taxon>Bacteria</taxon>
        <taxon>Pseudomonadati</taxon>
        <taxon>Pseudomonadota</taxon>
        <taxon>Alphaproteobacteria</taxon>
        <taxon>Sphingomonadales</taxon>
        <taxon>Sphingomonadaceae</taxon>
        <taxon>Stakelama</taxon>
    </lineage>
</organism>
<reference evidence="1" key="1">
    <citation type="submission" date="2021-04" db="EMBL/GenBank/DDBJ databases">
        <title>Ouciella asimina sp. nov., isolated from the surface seawater in the hydrothermal field of Okinawa Trough.</title>
        <authorList>
            <person name="Shuang W."/>
        </authorList>
    </citation>
    <scope>NUCLEOTIDE SEQUENCE</scope>
    <source>
        <strain evidence="1">LXI357</strain>
    </source>
</reference>
<protein>
    <submittedName>
        <fullName evidence="1">Uncharacterized protein</fullName>
    </submittedName>
</protein>
<gene>
    <name evidence="1" type="ORF">J7S20_02005</name>
</gene>
<sequence>MMPADFPLLPLMLFTAWWNGALEFWLPEDPPHHPDDGVPELHDGDHMLFA</sequence>
<evidence type="ECO:0000313" key="2">
    <source>
        <dbReference type="Proteomes" id="UP000676996"/>
    </source>
</evidence>
<evidence type="ECO:0000313" key="1">
    <source>
        <dbReference type="EMBL" id="MBR0551275.1"/>
    </source>
</evidence>